<gene>
    <name evidence="2" type="ORF">DPX16_21341</name>
</gene>
<dbReference type="AlphaFoldDB" id="A0A3N0XEQ2"/>
<accession>A0A3N0XEQ2</accession>
<reference evidence="2 3" key="1">
    <citation type="submission" date="2018-10" db="EMBL/GenBank/DDBJ databases">
        <title>Genome assembly for a Yunnan-Guizhou Plateau 3E fish, Anabarilius grahami (Regan), and its evolutionary and genetic applications.</title>
        <authorList>
            <person name="Jiang W."/>
        </authorList>
    </citation>
    <scope>NUCLEOTIDE SEQUENCE [LARGE SCALE GENOMIC DNA]</scope>
    <source>
        <strain evidence="2">AG-KIZ</strain>
        <tissue evidence="2">Muscle</tissue>
    </source>
</reference>
<organism evidence="2 3">
    <name type="scientific">Anabarilius grahami</name>
    <name type="common">Kanglang fish</name>
    <name type="synonym">Barilius grahami</name>
    <dbReference type="NCBI Taxonomy" id="495550"/>
    <lineage>
        <taxon>Eukaryota</taxon>
        <taxon>Metazoa</taxon>
        <taxon>Chordata</taxon>
        <taxon>Craniata</taxon>
        <taxon>Vertebrata</taxon>
        <taxon>Euteleostomi</taxon>
        <taxon>Actinopterygii</taxon>
        <taxon>Neopterygii</taxon>
        <taxon>Teleostei</taxon>
        <taxon>Ostariophysi</taxon>
        <taxon>Cypriniformes</taxon>
        <taxon>Xenocyprididae</taxon>
        <taxon>Xenocypridinae</taxon>
        <taxon>Xenocypridinae incertae sedis</taxon>
        <taxon>Anabarilius</taxon>
    </lineage>
</organism>
<comment type="caution">
    <text evidence="2">The sequence shown here is derived from an EMBL/GenBank/DDBJ whole genome shotgun (WGS) entry which is preliminary data.</text>
</comment>
<keyword evidence="3" id="KW-1185">Reference proteome</keyword>
<sequence>MCRGGTWQSGLACVVLILCLEKKEKRQYCFLLFCSAYEDTHGRAVYGTRMLVLWCQKWDKGHLEDDSMEQSIGEAERAIQENRIMLERLTSEMTRRSRAPQWPNGASFPRALYRSTSRGQNEPPAIMPTLQIHSRLGSLPRSPAKLPRFNGLMPLEPYLGPTSGDRQTEDETRPLQRALTPGQRHPWK</sequence>
<proteinExistence type="predicted"/>
<dbReference type="Proteomes" id="UP000281406">
    <property type="component" value="Unassembled WGS sequence"/>
</dbReference>
<protein>
    <submittedName>
        <fullName evidence="2">Uncharacterized protein</fullName>
    </submittedName>
</protein>
<evidence type="ECO:0000313" key="3">
    <source>
        <dbReference type="Proteomes" id="UP000281406"/>
    </source>
</evidence>
<evidence type="ECO:0000313" key="2">
    <source>
        <dbReference type="EMBL" id="ROI15834.1"/>
    </source>
</evidence>
<evidence type="ECO:0000256" key="1">
    <source>
        <dbReference type="SAM" id="MobiDB-lite"/>
    </source>
</evidence>
<name>A0A3N0XEQ2_ANAGA</name>
<dbReference type="EMBL" id="RJVU01078462">
    <property type="protein sequence ID" value="ROI15834.1"/>
    <property type="molecule type" value="Genomic_DNA"/>
</dbReference>
<feature type="region of interest" description="Disordered" evidence="1">
    <location>
        <begin position="156"/>
        <end position="188"/>
    </location>
</feature>